<reference evidence="5" key="1">
    <citation type="submission" date="2019-02" db="EMBL/GenBank/DDBJ databases">
        <authorList>
            <person name="Gruber-Vodicka R. H."/>
            <person name="Seah K. B. B."/>
        </authorList>
    </citation>
    <scope>NUCLEOTIDE SEQUENCE</scope>
    <source>
        <strain evidence="5">BECK_BZ163</strain>
        <strain evidence="6">BECK_BZ164</strain>
        <strain evidence="4">BECK_BZ165</strain>
    </source>
</reference>
<keyword evidence="2" id="KW-0472">Membrane</keyword>
<dbReference type="EMBL" id="CAADEZ010000993">
    <property type="protein sequence ID" value="VFJ77494.1"/>
    <property type="molecule type" value="Genomic_DNA"/>
</dbReference>
<keyword evidence="1" id="KW-0175">Coiled coil</keyword>
<keyword evidence="2" id="KW-1133">Transmembrane helix</keyword>
<protein>
    <recommendedName>
        <fullName evidence="7">SH3 domain protein</fullName>
    </recommendedName>
</protein>
<dbReference type="AlphaFoldDB" id="A0A450U2X8"/>
<evidence type="ECO:0000313" key="4">
    <source>
        <dbReference type="EMBL" id="VFJ72262.1"/>
    </source>
</evidence>
<dbReference type="EMBL" id="CAADFL010000642">
    <property type="protein sequence ID" value="VFK19761.1"/>
    <property type="molecule type" value="Genomic_DNA"/>
</dbReference>
<evidence type="ECO:0000313" key="6">
    <source>
        <dbReference type="EMBL" id="VFK19761.1"/>
    </source>
</evidence>
<keyword evidence="3" id="KW-0732">Signal</keyword>
<evidence type="ECO:0000256" key="1">
    <source>
        <dbReference type="SAM" id="Coils"/>
    </source>
</evidence>
<feature type="signal peptide" evidence="3">
    <location>
        <begin position="1"/>
        <end position="25"/>
    </location>
</feature>
<evidence type="ECO:0000256" key="3">
    <source>
        <dbReference type="SAM" id="SignalP"/>
    </source>
</evidence>
<gene>
    <name evidence="5" type="ORF">BECKFM1743A_GA0114220_109931</name>
    <name evidence="6" type="ORF">BECKFM1743B_GA0114221_106422</name>
    <name evidence="4" type="ORF">BECKFM1743C_GA0114222_106432</name>
</gene>
<sequence length="189" mass="21320">MPFHMQIRRWIIAGLLGCLPGMVPAETAQAPEAAQPAPETAYVIDRVLLGVYEDEKLSGTALEILPTGASLVVLSRDKKLARVRTVSEIIGWVDANYLMAEKPAQILLMELEAAHEQTRRQLREARLELQESTAGNASTGTVKSRFGFLFPSLTYRQWILLTPLFLLVFFLGGYTTHLFIIRRYYLVKR</sequence>
<feature type="transmembrane region" description="Helical" evidence="2">
    <location>
        <begin position="158"/>
        <end position="181"/>
    </location>
</feature>
<accession>A0A450U2X8</accession>
<keyword evidence="2" id="KW-0812">Transmembrane</keyword>
<evidence type="ECO:0000256" key="2">
    <source>
        <dbReference type="SAM" id="Phobius"/>
    </source>
</evidence>
<dbReference type="EMBL" id="CAADFA010000643">
    <property type="protein sequence ID" value="VFJ72262.1"/>
    <property type="molecule type" value="Genomic_DNA"/>
</dbReference>
<feature type="chain" id="PRO_5036354154" description="SH3 domain protein" evidence="3">
    <location>
        <begin position="26"/>
        <end position="189"/>
    </location>
</feature>
<feature type="coiled-coil region" evidence="1">
    <location>
        <begin position="108"/>
        <end position="135"/>
    </location>
</feature>
<name>A0A450U2X8_9GAMM</name>
<evidence type="ECO:0008006" key="7">
    <source>
        <dbReference type="Google" id="ProtNLM"/>
    </source>
</evidence>
<proteinExistence type="predicted"/>
<evidence type="ECO:0000313" key="5">
    <source>
        <dbReference type="EMBL" id="VFJ77494.1"/>
    </source>
</evidence>
<organism evidence="5">
    <name type="scientific">Candidatus Kentrum sp. FM</name>
    <dbReference type="NCBI Taxonomy" id="2126340"/>
    <lineage>
        <taxon>Bacteria</taxon>
        <taxon>Pseudomonadati</taxon>
        <taxon>Pseudomonadota</taxon>
        <taxon>Gammaproteobacteria</taxon>
        <taxon>Candidatus Kentrum</taxon>
    </lineage>
</organism>